<dbReference type="Gene3D" id="3.60.21.10">
    <property type="match status" value="1"/>
</dbReference>
<dbReference type="EMBL" id="DAAOBI010000006">
    <property type="protein sequence ID" value="HAD2322844.1"/>
    <property type="molecule type" value="Genomic_DNA"/>
</dbReference>
<dbReference type="Pfam" id="PF00149">
    <property type="entry name" value="Metallophos"/>
    <property type="match status" value="1"/>
</dbReference>
<evidence type="ECO:0000313" key="10">
    <source>
        <dbReference type="EMBL" id="ECR2775746.1"/>
    </source>
</evidence>
<evidence type="ECO:0000256" key="5">
    <source>
        <dbReference type="ARBA" id="ARBA00022741"/>
    </source>
</evidence>
<dbReference type="GO" id="GO:0008253">
    <property type="term" value="F:5'-nucleotidase activity"/>
    <property type="evidence" value="ECO:0007669"/>
    <property type="project" value="TreeGrafter"/>
</dbReference>
<evidence type="ECO:0000256" key="3">
    <source>
        <dbReference type="ARBA" id="ARBA00022723"/>
    </source>
</evidence>
<accession>A0A3U4H9A2</accession>
<keyword evidence="3" id="KW-0479">Metal-binding</keyword>
<comment type="subcellular location">
    <subcellularLocation>
        <location evidence="1">Periplasm</location>
    </subcellularLocation>
</comment>
<organism evidence="15">
    <name type="scientific">Salmonella enterica I</name>
    <dbReference type="NCBI Taxonomy" id="59201"/>
    <lineage>
        <taxon>Bacteria</taxon>
        <taxon>Pseudomonadati</taxon>
        <taxon>Pseudomonadota</taxon>
        <taxon>Gammaproteobacteria</taxon>
        <taxon>Enterobacterales</taxon>
        <taxon>Enterobacteriaceae</taxon>
        <taxon>Salmonella</taxon>
    </lineage>
</organism>
<dbReference type="PRINTS" id="PR01607">
    <property type="entry name" value="APYRASEFAMLY"/>
</dbReference>
<evidence type="ECO:0000259" key="8">
    <source>
        <dbReference type="Pfam" id="PF00149"/>
    </source>
</evidence>
<dbReference type="RefSeq" id="WP_000670394.1">
    <property type="nucleotide sequence ID" value="NZ_BAABUB010000003.1"/>
</dbReference>
<dbReference type="EMBL" id="AAKFHN010000003">
    <property type="protein sequence ID" value="ECR2775746.1"/>
    <property type="molecule type" value="Genomic_DNA"/>
</dbReference>
<keyword evidence="6" id="KW-0574">Periplasm</keyword>
<dbReference type="GO" id="GO:0008768">
    <property type="term" value="F:UDP-sugar diphosphatase activity"/>
    <property type="evidence" value="ECO:0007669"/>
    <property type="project" value="TreeGrafter"/>
</dbReference>
<keyword evidence="5 7" id="KW-0547">Nucleotide-binding</keyword>
<dbReference type="GO" id="GO:0046872">
    <property type="term" value="F:metal ion binding"/>
    <property type="evidence" value="ECO:0007669"/>
    <property type="project" value="UniProtKB-KW"/>
</dbReference>
<dbReference type="Pfam" id="PF02872">
    <property type="entry name" value="5_nucleotid_C"/>
    <property type="match status" value="1"/>
</dbReference>
<keyword evidence="4 7" id="KW-0732">Signal</keyword>
<reference evidence="15" key="1">
    <citation type="journal article" date="2018" name="Genome Biol.">
        <title>SKESA: strategic k-mer extension for scrupulous assemblies.</title>
        <authorList>
            <person name="Souvorov A."/>
            <person name="Agarwala R."/>
            <person name="Lipman D.J."/>
        </authorList>
    </citation>
    <scope>NUCLEOTIDE SEQUENCE</scope>
    <source>
        <strain evidence="15">Salmonella enterica subsp. enterica</strain>
    </source>
</reference>
<dbReference type="NCBIfam" id="NF007109">
    <property type="entry name" value="PRK09558.1"/>
    <property type="match status" value="1"/>
</dbReference>
<evidence type="ECO:0000313" key="15">
    <source>
        <dbReference type="EMBL" id="HAD2616938.1"/>
    </source>
</evidence>
<dbReference type="EMBL" id="DAAOFD010000006">
    <property type="protein sequence ID" value="HAD2790990.1"/>
    <property type="molecule type" value="Genomic_DNA"/>
</dbReference>
<feature type="domain" description="5'-Nucleotidase C-terminal" evidence="9">
    <location>
        <begin position="364"/>
        <end position="507"/>
    </location>
</feature>
<reference evidence="10" key="3">
    <citation type="submission" date="2019-09" db="EMBL/GenBank/DDBJ databases">
        <authorList>
            <person name="Ashton P.M."/>
            <person name="Dallman T."/>
            <person name="Nair S."/>
            <person name="De Pinna E."/>
            <person name="Peters T."/>
            <person name="Grant K."/>
        </authorList>
    </citation>
    <scope>NUCLEOTIDE SEQUENCE</scope>
    <source>
        <strain evidence="10">797592</strain>
    </source>
</reference>
<evidence type="ECO:0000256" key="2">
    <source>
        <dbReference type="ARBA" id="ARBA00006654"/>
    </source>
</evidence>
<dbReference type="PANTHER" id="PTHR11575">
    <property type="entry name" value="5'-NUCLEOTIDASE-RELATED"/>
    <property type="match status" value="1"/>
</dbReference>
<dbReference type="InterPro" id="IPR008334">
    <property type="entry name" value="5'-Nucleotdase_C"/>
</dbReference>
<dbReference type="EMBL" id="DAAOFV010000006">
    <property type="protein sequence ID" value="HAD2891781.1"/>
    <property type="molecule type" value="Genomic_DNA"/>
</dbReference>
<dbReference type="EMBL" id="DAAOAE010000003">
    <property type="protein sequence ID" value="HAD2170838.1"/>
    <property type="molecule type" value="Genomic_DNA"/>
</dbReference>
<dbReference type="InterPro" id="IPR006179">
    <property type="entry name" value="5_nucleotidase/apyrase"/>
</dbReference>
<dbReference type="EMBL" id="DAAOBT010000003">
    <property type="protein sequence ID" value="HAD2350293.1"/>
    <property type="molecule type" value="Genomic_DNA"/>
</dbReference>
<dbReference type="EMBL" id="DAAODC010000006">
    <property type="protein sequence ID" value="HAD2557889.1"/>
    <property type="molecule type" value="Genomic_DNA"/>
</dbReference>
<protein>
    <submittedName>
        <fullName evidence="15">Bifunctional UDP-sugar hydrolase/5'-nucleotidase</fullName>
    </submittedName>
</protein>
<dbReference type="Gene3D" id="3.90.780.10">
    <property type="entry name" value="5'-Nucleotidase, C-terminal domain"/>
    <property type="match status" value="1"/>
</dbReference>
<dbReference type="GO" id="GO:0030288">
    <property type="term" value="C:outer membrane-bounded periplasmic space"/>
    <property type="evidence" value="ECO:0007669"/>
    <property type="project" value="TreeGrafter"/>
</dbReference>
<name>A0A3U4H9A2_SALET</name>
<evidence type="ECO:0000313" key="14">
    <source>
        <dbReference type="EMBL" id="HAD2557889.1"/>
    </source>
</evidence>
<comment type="caution">
    <text evidence="15">The sequence shown here is derived from an EMBL/GenBank/DDBJ whole genome shotgun (WGS) entry which is preliminary data.</text>
</comment>
<dbReference type="InterPro" id="IPR036907">
    <property type="entry name" value="5'-Nucleotdase_C_sf"/>
</dbReference>
<dbReference type="FunFam" id="3.60.21.10:FF:000025">
    <property type="entry name" value="Protein UshA"/>
    <property type="match status" value="1"/>
</dbReference>
<dbReference type="SUPFAM" id="SSF55816">
    <property type="entry name" value="5'-nucleotidase (syn. UDP-sugar hydrolase), C-terminal domain"/>
    <property type="match status" value="1"/>
</dbReference>
<evidence type="ECO:0000259" key="9">
    <source>
        <dbReference type="Pfam" id="PF02872"/>
    </source>
</evidence>
<sequence>MKFLKRGVALALLAAFALTTQPAQAYEKDKTYKITILHTNDHHGHFWRSEYGEYGLAAQKTLVDSIRKEVAQEGGSVLLLSGGDINTGVPESDLQDAEPDFRGMNLIGYDAMAVGNHEFDNPLTVLRQQEKWAKFPFLSANIYQKSTGERLFKPWAIFTRQDIKIAVIGLTTDDTAKIGNPEYFTDIEFRKPAEEAKVVIQELNMNEKPDVIIATTHMGHYDNGDHGSNAPGDVEMARSLPAGSLAMIVGGHSQDPVCMASENKKQVNYVPGTPCAPDKQNGIWIVQAHEWGKYVGRADFEFRNGEMKMVNYQLIPVNLKKKVTWDNGKSERVLYTPEIAENPQMLLLLTPFQNKGKAQLEVKIGSVNGLLEGDRSKVRFVQTNMGRVILAAQIARTGADFGVMSGGGIRDSIEAGDITYKSVLKVQPFGNIVVYADMSGKEVVDYLTAVAQMKPDSGAYPQFANVSFVAKEGKLTELKIKGEPVDPAKTYRMATLSFNATGGDGYPRIDNKPGYVNTGFIDAEVLKEFIQQNSPLDAAAFTPKGEVSWL</sequence>
<dbReference type="PROSITE" id="PS00785">
    <property type="entry name" value="5_NUCLEOTIDASE_1"/>
    <property type="match status" value="1"/>
</dbReference>
<evidence type="ECO:0000256" key="6">
    <source>
        <dbReference type="ARBA" id="ARBA00022764"/>
    </source>
</evidence>
<dbReference type="InterPro" id="IPR029052">
    <property type="entry name" value="Metallo-depent_PP-like"/>
</dbReference>
<comment type="similarity">
    <text evidence="2 7">Belongs to the 5'-nucleotidase family.</text>
</comment>
<dbReference type="SUPFAM" id="SSF56300">
    <property type="entry name" value="Metallo-dependent phosphatases"/>
    <property type="match status" value="1"/>
</dbReference>
<evidence type="ECO:0000313" key="16">
    <source>
        <dbReference type="EMBL" id="HAD2790990.1"/>
    </source>
</evidence>
<dbReference type="GO" id="GO:0000166">
    <property type="term" value="F:nucleotide binding"/>
    <property type="evidence" value="ECO:0007669"/>
    <property type="project" value="UniProtKB-KW"/>
</dbReference>
<evidence type="ECO:0000256" key="4">
    <source>
        <dbReference type="ARBA" id="ARBA00022729"/>
    </source>
</evidence>
<evidence type="ECO:0000313" key="12">
    <source>
        <dbReference type="EMBL" id="HAD2322844.1"/>
    </source>
</evidence>
<evidence type="ECO:0000256" key="1">
    <source>
        <dbReference type="ARBA" id="ARBA00004418"/>
    </source>
</evidence>
<feature type="chain" id="PRO_5036507489" evidence="7">
    <location>
        <begin position="26"/>
        <end position="550"/>
    </location>
</feature>
<reference evidence="15" key="2">
    <citation type="submission" date="2019-01" db="EMBL/GenBank/DDBJ databases">
        <authorList>
            <consortium name="NCBI Pathogen Detection Project"/>
        </authorList>
    </citation>
    <scope>NUCLEOTIDE SEQUENCE</scope>
    <source>
        <strain evidence="15">Salmonella enterica subsp. enterica</strain>
    </source>
</reference>
<dbReference type="PROSITE" id="PS00786">
    <property type="entry name" value="5_NUCLEOTIDASE_2"/>
    <property type="match status" value="1"/>
</dbReference>
<dbReference type="GO" id="GO:0009166">
    <property type="term" value="P:nucleotide catabolic process"/>
    <property type="evidence" value="ECO:0007669"/>
    <property type="project" value="InterPro"/>
</dbReference>
<dbReference type="AlphaFoldDB" id="A0A3U4H9A2"/>
<proteinExistence type="inferred from homology"/>
<keyword evidence="7 15" id="KW-0378">Hydrolase</keyword>
<evidence type="ECO:0000313" key="13">
    <source>
        <dbReference type="EMBL" id="HAD2350293.1"/>
    </source>
</evidence>
<feature type="domain" description="Calcineurin-like phosphoesterase" evidence="8">
    <location>
        <begin position="35"/>
        <end position="253"/>
    </location>
</feature>
<dbReference type="CDD" id="cd07405">
    <property type="entry name" value="MPP_UshA_N"/>
    <property type="match status" value="1"/>
</dbReference>
<dbReference type="InterPro" id="IPR004843">
    <property type="entry name" value="Calcineurin-like_PHP"/>
</dbReference>
<dbReference type="EMBL" id="DAAODT010000001">
    <property type="protein sequence ID" value="HAD2616938.1"/>
    <property type="molecule type" value="Genomic_DNA"/>
</dbReference>
<feature type="signal peptide" evidence="7">
    <location>
        <begin position="1"/>
        <end position="25"/>
    </location>
</feature>
<evidence type="ECO:0000256" key="7">
    <source>
        <dbReference type="RuleBase" id="RU362119"/>
    </source>
</evidence>
<gene>
    <name evidence="10" type="ORF">F1J90_05650</name>
    <name evidence="11" type="ORF">G1E46_06620</name>
    <name evidence="13" type="ORF">G1G55_07100</name>
    <name evidence="12" type="ORF">G1G93_10720</name>
    <name evidence="14" type="ORF">G1H47_09340</name>
    <name evidence="15" type="ORF">G1H60_01165</name>
    <name evidence="17" type="ORF">G1H91_10560</name>
    <name evidence="16" type="ORF">G1I18_10210</name>
</gene>
<dbReference type="FunFam" id="3.90.780.10:FF:000003">
    <property type="entry name" value="Protein UshA"/>
    <property type="match status" value="1"/>
</dbReference>
<evidence type="ECO:0000313" key="11">
    <source>
        <dbReference type="EMBL" id="HAD2170838.1"/>
    </source>
</evidence>
<evidence type="ECO:0000313" key="17">
    <source>
        <dbReference type="EMBL" id="HAD2891781.1"/>
    </source>
</evidence>
<dbReference type="InterPro" id="IPR006146">
    <property type="entry name" value="5'-Nucleotdase_CS"/>
</dbReference>
<dbReference type="PANTHER" id="PTHR11575:SF46">
    <property type="entry name" value="PROTEIN USHA"/>
    <property type="match status" value="1"/>
</dbReference>